<sequence>MFIFLFYCVYKKDTRDVIKESVNKRKRANPRRVVAGRRFDIVQQRDISKRNTPIRNIHIWDIHRRDN</sequence>
<proteinExistence type="predicted"/>
<name>A0AA36MF04_OCTVU</name>
<reference evidence="1" key="1">
    <citation type="submission" date="2023-08" db="EMBL/GenBank/DDBJ databases">
        <authorList>
            <person name="Alioto T."/>
            <person name="Alioto T."/>
            <person name="Gomez Garrido J."/>
        </authorList>
    </citation>
    <scope>NUCLEOTIDE SEQUENCE</scope>
</reference>
<organism evidence="1 2">
    <name type="scientific">Octopus vulgaris</name>
    <name type="common">Common octopus</name>
    <dbReference type="NCBI Taxonomy" id="6645"/>
    <lineage>
        <taxon>Eukaryota</taxon>
        <taxon>Metazoa</taxon>
        <taxon>Spiralia</taxon>
        <taxon>Lophotrochozoa</taxon>
        <taxon>Mollusca</taxon>
        <taxon>Cephalopoda</taxon>
        <taxon>Coleoidea</taxon>
        <taxon>Octopodiformes</taxon>
        <taxon>Octopoda</taxon>
        <taxon>Incirrata</taxon>
        <taxon>Octopodidae</taxon>
        <taxon>Octopus</taxon>
    </lineage>
</organism>
<accession>A0AA36MF04</accession>
<evidence type="ECO:0000313" key="1">
    <source>
        <dbReference type="EMBL" id="CAJ1099343.1"/>
    </source>
</evidence>
<dbReference type="Proteomes" id="UP001162480">
    <property type="component" value="Unassembled WGS sequence"/>
</dbReference>
<gene>
    <name evidence="1" type="ORF">OCTVUL_1B007021</name>
</gene>
<evidence type="ECO:0000313" key="2">
    <source>
        <dbReference type="Proteomes" id="UP001162480"/>
    </source>
</evidence>
<dbReference type="AlphaFoldDB" id="A0AA36MF04"/>
<protein>
    <submittedName>
        <fullName evidence="1">Uncharacterized protein</fullName>
    </submittedName>
</protein>
<keyword evidence="2" id="KW-1185">Reference proteome</keyword>
<comment type="caution">
    <text evidence="1">The sequence shown here is derived from an EMBL/GenBank/DDBJ whole genome shotgun (WGS) entry which is preliminary data.</text>
</comment>
<dbReference type="EMBL" id="CATOCA020000001">
    <property type="protein sequence ID" value="CAJ1099343.1"/>
    <property type="molecule type" value="Genomic_DNA"/>
</dbReference>